<comment type="caution">
    <text evidence="2">The sequence shown here is derived from an EMBL/GenBank/DDBJ whole genome shotgun (WGS) entry which is preliminary data.</text>
</comment>
<evidence type="ECO:0000313" key="2">
    <source>
        <dbReference type="EMBL" id="MFC4535628.1"/>
    </source>
</evidence>
<proteinExistence type="predicted"/>
<evidence type="ECO:0000313" key="3">
    <source>
        <dbReference type="Proteomes" id="UP001596004"/>
    </source>
</evidence>
<dbReference type="Proteomes" id="UP001596004">
    <property type="component" value="Unassembled WGS sequence"/>
</dbReference>
<dbReference type="Pfam" id="PF12671">
    <property type="entry name" value="Amidase_6"/>
    <property type="match status" value="1"/>
</dbReference>
<name>A0ABV9CTD6_9ACTN</name>
<dbReference type="RefSeq" id="WP_380848543.1">
    <property type="nucleotide sequence ID" value="NZ_JBHSFP010000033.1"/>
</dbReference>
<organism evidence="2 3">
    <name type="scientific">Sphaerisporangium dianthi</name>
    <dbReference type="NCBI Taxonomy" id="1436120"/>
    <lineage>
        <taxon>Bacteria</taxon>
        <taxon>Bacillati</taxon>
        <taxon>Actinomycetota</taxon>
        <taxon>Actinomycetes</taxon>
        <taxon>Streptosporangiales</taxon>
        <taxon>Streptosporangiaceae</taxon>
        <taxon>Sphaerisporangium</taxon>
    </lineage>
</organism>
<sequence>MFDNDCTNFVSQALYHGGGARMYVAGDPHPGQRNDNRLWWQLWPKRFMSTYSWSAVNNFYKHFMTAQKRAVWVTSWKDVSVGDILLWDFSGGTLDFGHAAIVSKITSGSWKGVQYAQHSAPYDYRKLSVSLPGVRIKYPNAKVYAIRVWK</sequence>
<keyword evidence="3" id="KW-1185">Reference proteome</keyword>
<gene>
    <name evidence="2" type="ORF">ACFO60_33100</name>
</gene>
<evidence type="ECO:0000259" key="1">
    <source>
        <dbReference type="Pfam" id="PF12671"/>
    </source>
</evidence>
<protein>
    <submittedName>
        <fullName evidence="2">Amidase domain-containing protein</fullName>
    </submittedName>
</protein>
<feature type="domain" description="Putative amidase" evidence="1">
    <location>
        <begin position="3"/>
        <end position="128"/>
    </location>
</feature>
<reference evidence="3" key="1">
    <citation type="journal article" date="2019" name="Int. J. Syst. Evol. Microbiol.">
        <title>The Global Catalogue of Microorganisms (GCM) 10K type strain sequencing project: providing services to taxonomists for standard genome sequencing and annotation.</title>
        <authorList>
            <consortium name="The Broad Institute Genomics Platform"/>
            <consortium name="The Broad Institute Genome Sequencing Center for Infectious Disease"/>
            <person name="Wu L."/>
            <person name="Ma J."/>
        </authorList>
    </citation>
    <scope>NUCLEOTIDE SEQUENCE [LARGE SCALE GENOMIC DNA]</scope>
    <source>
        <strain evidence="3">CGMCC 4.7132</strain>
    </source>
</reference>
<dbReference type="EMBL" id="JBHSFP010000033">
    <property type="protein sequence ID" value="MFC4535628.1"/>
    <property type="molecule type" value="Genomic_DNA"/>
</dbReference>
<accession>A0ABV9CTD6</accession>
<dbReference type="InterPro" id="IPR024301">
    <property type="entry name" value="Amidase_6"/>
</dbReference>